<evidence type="ECO:0000259" key="4">
    <source>
        <dbReference type="Pfam" id="PF13193"/>
    </source>
</evidence>
<evidence type="ECO:0000259" key="3">
    <source>
        <dbReference type="Pfam" id="PF00501"/>
    </source>
</evidence>
<keyword evidence="2" id="KW-0436">Ligase</keyword>
<name>A0A975Q1K4_9SPHN</name>
<accession>A0A975Q1K4</accession>
<dbReference type="PROSITE" id="PS00455">
    <property type="entry name" value="AMP_BINDING"/>
    <property type="match status" value="1"/>
</dbReference>
<dbReference type="InterPro" id="IPR000873">
    <property type="entry name" value="AMP-dep_synth/lig_dom"/>
</dbReference>
<dbReference type="GO" id="GO:0031956">
    <property type="term" value="F:medium-chain fatty acid-CoA ligase activity"/>
    <property type="evidence" value="ECO:0007669"/>
    <property type="project" value="TreeGrafter"/>
</dbReference>
<comment type="similarity">
    <text evidence="1">Belongs to the ATP-dependent AMP-binding enzyme family.</text>
</comment>
<dbReference type="GO" id="GO:0006631">
    <property type="term" value="P:fatty acid metabolic process"/>
    <property type="evidence" value="ECO:0007669"/>
    <property type="project" value="TreeGrafter"/>
</dbReference>
<dbReference type="EMBL" id="CP073910">
    <property type="protein sequence ID" value="QUT05756.1"/>
    <property type="molecule type" value="Genomic_DNA"/>
</dbReference>
<dbReference type="Pfam" id="PF00501">
    <property type="entry name" value="AMP-binding"/>
    <property type="match status" value="1"/>
</dbReference>
<feature type="domain" description="AMP-dependent synthetase/ligase" evidence="3">
    <location>
        <begin position="23"/>
        <end position="395"/>
    </location>
</feature>
<dbReference type="InterPro" id="IPR020845">
    <property type="entry name" value="AMP-binding_CS"/>
</dbReference>
<dbReference type="Proteomes" id="UP000681425">
    <property type="component" value="Chromosome"/>
</dbReference>
<dbReference type="RefSeq" id="WP_212609271.1">
    <property type="nucleotide sequence ID" value="NZ_CP073910.1"/>
</dbReference>
<evidence type="ECO:0000256" key="2">
    <source>
        <dbReference type="ARBA" id="ARBA00022598"/>
    </source>
</evidence>
<organism evidence="5 6">
    <name type="scientific">Sphingobium phenoxybenzoativorans</name>
    <dbReference type="NCBI Taxonomy" id="1592790"/>
    <lineage>
        <taxon>Bacteria</taxon>
        <taxon>Pseudomonadati</taxon>
        <taxon>Pseudomonadota</taxon>
        <taxon>Alphaproteobacteria</taxon>
        <taxon>Sphingomonadales</taxon>
        <taxon>Sphingomonadaceae</taxon>
        <taxon>Sphingobium</taxon>
    </lineage>
</organism>
<proteinExistence type="inferred from homology"/>
<dbReference type="InterPro" id="IPR045851">
    <property type="entry name" value="AMP-bd_C_sf"/>
</dbReference>
<reference evidence="5" key="1">
    <citation type="submission" date="2021-04" db="EMBL/GenBank/DDBJ databases">
        <title>Isolation of p-tert-butylphenol degrading bacteria Sphingobium phenoxybenzoativorans Tas13 from active sludge.</title>
        <authorList>
            <person name="Li Y."/>
        </authorList>
    </citation>
    <scope>NUCLEOTIDE SEQUENCE</scope>
    <source>
        <strain evidence="5">Tas13</strain>
    </source>
</reference>
<dbReference type="KEGG" id="spph:KFK14_22925"/>
<evidence type="ECO:0000256" key="1">
    <source>
        <dbReference type="ARBA" id="ARBA00006432"/>
    </source>
</evidence>
<dbReference type="PANTHER" id="PTHR43201">
    <property type="entry name" value="ACYL-COA SYNTHETASE"/>
    <property type="match status" value="1"/>
</dbReference>
<dbReference type="SUPFAM" id="SSF56801">
    <property type="entry name" value="Acetyl-CoA synthetase-like"/>
    <property type="match status" value="1"/>
</dbReference>
<dbReference type="InterPro" id="IPR025110">
    <property type="entry name" value="AMP-bd_C"/>
</dbReference>
<dbReference type="Gene3D" id="3.40.50.12780">
    <property type="entry name" value="N-terminal domain of ligase-like"/>
    <property type="match status" value="1"/>
</dbReference>
<evidence type="ECO:0000313" key="6">
    <source>
        <dbReference type="Proteomes" id="UP000681425"/>
    </source>
</evidence>
<dbReference type="AlphaFoldDB" id="A0A975Q1K4"/>
<evidence type="ECO:0000313" key="5">
    <source>
        <dbReference type="EMBL" id="QUT05756.1"/>
    </source>
</evidence>
<gene>
    <name evidence="5" type="ORF">KFK14_22925</name>
</gene>
<keyword evidence="6" id="KW-1185">Reference proteome</keyword>
<sequence length="562" mass="61896">MFARTLREADLSARPDSICAILHARAEEYGDKPYLKFITDGELLTYRMAADRSVNIARGFIAMGIPTGARLGFVLAGSVMHVLGWFASLQAGMVDVPINPDFQGEVLNHAIQKIEVSAILADAVGLEALSTASPEARAQIQLMVLPDALFDSLSAAGDLPQGIGRVVPLREVEAVGSASSVALPDIDPRVLASIRFSSGTTGLPKGVMMDHGHMLSNARKVGELLDVGEGETMYTCFPFHHVFSTVMGVLMTLCGGATMIVARKFSASGYWNDLRQHGVTRAHILDPLIPLLMKQPESPLDRQHNVVRMYTAAGYYPEFEQRFGVGIVAIYDMSELTVVMHFPDGEERRPGSCGKESGLFEIKIADEDGFALPDGAEGEIYVRPRYPNVMFLGYYNDAEQTVAAWRDLWFKTGDRARRDEEGYFYFLGRAGDRIRRRGVNISCEQIEKIASSHPAVLECAAIAVPSALGEDDIKLCIKLMPSVEVVHATLAEELLETLPRSLTVRYYEMLDELPKTHTEKVKRVALRQMGERGLTPETWDHEAGDYWRSAEAALELAGRASR</sequence>
<protein>
    <submittedName>
        <fullName evidence="5">AMP-binding protein</fullName>
    </submittedName>
</protein>
<dbReference type="Pfam" id="PF13193">
    <property type="entry name" value="AMP-binding_C"/>
    <property type="match status" value="1"/>
</dbReference>
<feature type="domain" description="AMP-binding enzyme C-terminal" evidence="4">
    <location>
        <begin position="445"/>
        <end position="520"/>
    </location>
</feature>
<dbReference type="PANTHER" id="PTHR43201:SF5">
    <property type="entry name" value="MEDIUM-CHAIN ACYL-COA LIGASE ACSF2, MITOCHONDRIAL"/>
    <property type="match status" value="1"/>
</dbReference>
<dbReference type="InterPro" id="IPR042099">
    <property type="entry name" value="ANL_N_sf"/>
</dbReference>
<dbReference type="Gene3D" id="3.30.300.30">
    <property type="match status" value="1"/>
</dbReference>